<dbReference type="EC" id="3.1.1.61" evidence="2"/>
<dbReference type="Pfam" id="PF01339">
    <property type="entry name" value="CheB_methylest"/>
    <property type="match status" value="1"/>
</dbReference>
<evidence type="ECO:0000313" key="6">
    <source>
        <dbReference type="EMBL" id="MST34731.1"/>
    </source>
</evidence>
<comment type="caution">
    <text evidence="6">The sequence shown here is derived from an EMBL/GenBank/DDBJ whole genome shotgun (WGS) entry which is preliminary data.</text>
</comment>
<dbReference type="InterPro" id="IPR035909">
    <property type="entry name" value="CheB_C"/>
</dbReference>
<dbReference type="InterPro" id="IPR000673">
    <property type="entry name" value="Sig_transdc_resp-reg_Me-estase"/>
</dbReference>
<evidence type="ECO:0000313" key="7">
    <source>
        <dbReference type="Proteomes" id="UP000437736"/>
    </source>
</evidence>
<evidence type="ECO:0000259" key="5">
    <source>
        <dbReference type="PROSITE" id="PS50122"/>
    </source>
</evidence>
<feature type="active site" evidence="4">
    <location>
        <position position="145"/>
    </location>
</feature>
<dbReference type="PANTHER" id="PTHR42872:SF6">
    <property type="entry name" value="PROTEIN-GLUTAMATE METHYLESTERASE_PROTEIN-GLUTAMINE GLUTAMINASE"/>
    <property type="match status" value="1"/>
</dbReference>
<evidence type="ECO:0000256" key="4">
    <source>
        <dbReference type="PROSITE-ProRule" id="PRU00050"/>
    </source>
</evidence>
<dbReference type="Proteomes" id="UP000437736">
    <property type="component" value="Unassembled WGS sequence"/>
</dbReference>
<reference evidence="6 7" key="1">
    <citation type="submission" date="2019-11" db="EMBL/GenBank/DDBJ databases">
        <title>Acidiferrimicrobium australis gen. nov., sp. nov., an acidophilic and obligately heterotrophic, member of the Actinobacteria that catalyses dissimilatory oxido- reduction of iron isolated from metal-rich acidic water in Chile.</title>
        <authorList>
            <person name="Gonzalez D."/>
            <person name="Huber K."/>
            <person name="Hedrich S."/>
            <person name="Rojas-Villalobos C."/>
            <person name="Quatrini R."/>
            <person name="Dinamarca M.A."/>
            <person name="Schwarz A."/>
            <person name="Canales C."/>
            <person name="Nancucheo I."/>
        </authorList>
    </citation>
    <scope>NUCLEOTIDE SEQUENCE [LARGE SCALE GENOMIC DNA]</scope>
    <source>
        <strain evidence="6 7">USS-CCA1</strain>
    </source>
</reference>
<feature type="domain" description="CheB-type methylesterase" evidence="5">
    <location>
        <begin position="5"/>
        <end position="196"/>
    </location>
</feature>
<feature type="active site" evidence="4">
    <location>
        <position position="52"/>
    </location>
</feature>
<protein>
    <recommendedName>
        <fullName evidence="2">protein-glutamate methylesterase</fullName>
        <ecNumber evidence="2">3.1.1.61</ecNumber>
    </recommendedName>
</protein>
<evidence type="ECO:0000256" key="1">
    <source>
        <dbReference type="ARBA" id="ARBA00022801"/>
    </source>
</evidence>
<gene>
    <name evidence="6" type="ORF">GHK86_18635</name>
</gene>
<comment type="catalytic activity">
    <reaction evidence="3">
        <text>[protein]-L-glutamate 5-O-methyl ester + H2O = L-glutamyl-[protein] + methanol + H(+)</text>
        <dbReference type="Rhea" id="RHEA:23236"/>
        <dbReference type="Rhea" id="RHEA-COMP:10208"/>
        <dbReference type="Rhea" id="RHEA-COMP:10311"/>
        <dbReference type="ChEBI" id="CHEBI:15377"/>
        <dbReference type="ChEBI" id="CHEBI:15378"/>
        <dbReference type="ChEBI" id="CHEBI:17790"/>
        <dbReference type="ChEBI" id="CHEBI:29973"/>
        <dbReference type="ChEBI" id="CHEBI:82795"/>
        <dbReference type="EC" id="3.1.1.61"/>
    </reaction>
</comment>
<keyword evidence="4" id="KW-0145">Chemotaxis</keyword>
<dbReference type="SUPFAM" id="SSF52738">
    <property type="entry name" value="Methylesterase CheB, C-terminal domain"/>
    <property type="match status" value="1"/>
</dbReference>
<keyword evidence="7" id="KW-1185">Reference proteome</keyword>
<feature type="active site" evidence="4">
    <location>
        <position position="25"/>
    </location>
</feature>
<accession>A0ABW9QYT7</accession>
<dbReference type="PROSITE" id="PS50122">
    <property type="entry name" value="CHEB"/>
    <property type="match status" value="1"/>
</dbReference>
<sequence length="202" mass="20362">MSSRPGDGRRCHDGLMGSVVVIGGSAGAHGALQTVCRGLPPDFPAPILVVLHVPPHLPSRLASILTRAGPLPATEARDGQELLAGRIHVAPPDHHLLVGADGRTSLGREAPERGFRPSIDVLFRSAATAFGAASVGVILSGALTDGVAGAEAIRGEGGAVIAQDPEEARFGRLPRAAVDAGAADVVVPTAAIAATLCRLATP</sequence>
<organism evidence="6 7">
    <name type="scientific">Acidiferrimicrobium australe</name>
    <dbReference type="NCBI Taxonomy" id="2664430"/>
    <lineage>
        <taxon>Bacteria</taxon>
        <taxon>Bacillati</taxon>
        <taxon>Actinomycetota</taxon>
        <taxon>Acidimicrobiia</taxon>
        <taxon>Acidimicrobiales</taxon>
        <taxon>Acidimicrobiaceae</taxon>
        <taxon>Acidiferrimicrobium</taxon>
    </lineage>
</organism>
<proteinExistence type="predicted"/>
<dbReference type="PANTHER" id="PTHR42872">
    <property type="entry name" value="PROTEIN-GLUTAMATE METHYLESTERASE/PROTEIN-GLUTAMINE GLUTAMINASE"/>
    <property type="match status" value="1"/>
</dbReference>
<evidence type="ECO:0000256" key="3">
    <source>
        <dbReference type="ARBA" id="ARBA00048267"/>
    </source>
</evidence>
<evidence type="ECO:0000256" key="2">
    <source>
        <dbReference type="ARBA" id="ARBA00039140"/>
    </source>
</evidence>
<keyword evidence="1 4" id="KW-0378">Hydrolase</keyword>
<name>A0ABW9QYT7_9ACTN</name>
<dbReference type="CDD" id="cd16433">
    <property type="entry name" value="CheB"/>
    <property type="match status" value="1"/>
</dbReference>
<dbReference type="Gene3D" id="3.40.50.180">
    <property type="entry name" value="Methylesterase CheB, C-terminal domain"/>
    <property type="match status" value="1"/>
</dbReference>
<dbReference type="EMBL" id="WJHE01001180">
    <property type="protein sequence ID" value="MST34731.1"/>
    <property type="molecule type" value="Genomic_DNA"/>
</dbReference>